<gene>
    <name evidence="5" type="ORF">E9934_12490</name>
</gene>
<dbReference type="InterPro" id="IPR010982">
    <property type="entry name" value="Lambda_DNA-bd_dom_sf"/>
</dbReference>
<keyword evidence="3" id="KW-0804">Transcription</keyword>
<keyword evidence="6" id="KW-1185">Reference proteome</keyword>
<feature type="domain" description="HTH lacI-type" evidence="4">
    <location>
        <begin position="39"/>
        <end position="93"/>
    </location>
</feature>
<dbReference type="PANTHER" id="PTHR30146">
    <property type="entry name" value="LACI-RELATED TRANSCRIPTIONAL REPRESSOR"/>
    <property type="match status" value="1"/>
</dbReference>
<evidence type="ECO:0000313" key="5">
    <source>
        <dbReference type="EMBL" id="THV12158.1"/>
    </source>
</evidence>
<dbReference type="PROSITE" id="PS00356">
    <property type="entry name" value="HTH_LACI_1"/>
    <property type="match status" value="1"/>
</dbReference>
<accession>A0A4S8N7J6</accession>
<dbReference type="Gene3D" id="1.10.260.40">
    <property type="entry name" value="lambda repressor-like DNA-binding domains"/>
    <property type="match status" value="1"/>
</dbReference>
<dbReference type="InterPro" id="IPR000843">
    <property type="entry name" value="HTH_LacI"/>
</dbReference>
<dbReference type="EMBL" id="STGW01000007">
    <property type="protein sequence ID" value="THV12158.1"/>
    <property type="molecule type" value="Genomic_DNA"/>
</dbReference>
<dbReference type="SUPFAM" id="SSF47413">
    <property type="entry name" value="lambda repressor-like DNA-binding domains"/>
    <property type="match status" value="1"/>
</dbReference>
<dbReference type="Pfam" id="PF13377">
    <property type="entry name" value="Peripla_BP_3"/>
    <property type="match status" value="1"/>
</dbReference>
<dbReference type="Pfam" id="PF00356">
    <property type="entry name" value="LacI"/>
    <property type="match status" value="1"/>
</dbReference>
<evidence type="ECO:0000256" key="3">
    <source>
        <dbReference type="ARBA" id="ARBA00023163"/>
    </source>
</evidence>
<keyword evidence="1" id="KW-0805">Transcription regulation</keyword>
<dbReference type="CDD" id="cd06267">
    <property type="entry name" value="PBP1_LacI_sugar_binding-like"/>
    <property type="match status" value="1"/>
</dbReference>
<dbReference type="CDD" id="cd01392">
    <property type="entry name" value="HTH_LacI"/>
    <property type="match status" value="1"/>
</dbReference>
<comment type="caution">
    <text evidence="5">The sequence shown here is derived from an EMBL/GenBank/DDBJ whole genome shotgun (WGS) entry which is preliminary data.</text>
</comment>
<dbReference type="GO" id="GO:0003700">
    <property type="term" value="F:DNA-binding transcription factor activity"/>
    <property type="evidence" value="ECO:0007669"/>
    <property type="project" value="TreeGrafter"/>
</dbReference>
<name>A0A4S8N7J6_9ACTN</name>
<organism evidence="5 6">
    <name type="scientific">Nocardioides caeni</name>
    <dbReference type="NCBI Taxonomy" id="574700"/>
    <lineage>
        <taxon>Bacteria</taxon>
        <taxon>Bacillati</taxon>
        <taxon>Actinomycetota</taxon>
        <taxon>Actinomycetes</taxon>
        <taxon>Propionibacteriales</taxon>
        <taxon>Nocardioidaceae</taxon>
        <taxon>Nocardioides</taxon>
    </lineage>
</organism>
<dbReference type="GO" id="GO:0000976">
    <property type="term" value="F:transcription cis-regulatory region binding"/>
    <property type="evidence" value="ECO:0007669"/>
    <property type="project" value="TreeGrafter"/>
</dbReference>
<reference evidence="5 6" key="1">
    <citation type="journal article" date="2009" name="Int. J. Syst. Evol. Microbiol.">
        <title>Nocardioides caeni sp. nov., isolated from wastewater.</title>
        <authorList>
            <person name="Yoon J.H."/>
            <person name="Kang S.J."/>
            <person name="Park S."/>
            <person name="Kim W."/>
            <person name="Oh T.K."/>
        </authorList>
    </citation>
    <scope>NUCLEOTIDE SEQUENCE [LARGE SCALE GENOMIC DNA]</scope>
    <source>
        <strain evidence="5 6">DSM 23134</strain>
    </source>
</reference>
<dbReference type="PROSITE" id="PS50932">
    <property type="entry name" value="HTH_LACI_2"/>
    <property type="match status" value="1"/>
</dbReference>
<protein>
    <submittedName>
        <fullName evidence="5">LacI family transcriptional regulator</fullName>
    </submittedName>
</protein>
<keyword evidence="2" id="KW-0238">DNA-binding</keyword>
<evidence type="ECO:0000313" key="6">
    <source>
        <dbReference type="Proteomes" id="UP000307087"/>
    </source>
</evidence>
<dbReference type="Proteomes" id="UP000307087">
    <property type="component" value="Unassembled WGS sequence"/>
</dbReference>
<dbReference type="Gene3D" id="3.40.50.2300">
    <property type="match status" value="2"/>
</dbReference>
<evidence type="ECO:0000256" key="2">
    <source>
        <dbReference type="ARBA" id="ARBA00023125"/>
    </source>
</evidence>
<dbReference type="InterPro" id="IPR046335">
    <property type="entry name" value="LacI/GalR-like_sensor"/>
</dbReference>
<sequence>MPTWLAPVGCWTCRWTRGRWVNVPRVTHQPPDQGPGQAPTLDEVARLAGVSRATASRAINGGNRVSQSAQTAVAEAVRTLGYSPNPAARSLVTRRTDSVALVVPEPDERVFSDPFFVHTLRAVNRVLAARDLQLVLLLARPEDESRMLRYLGERHIDGAIVVSHHQNDRLAEHLAALGLPCAFVGRPWTGEDRVAYVDTDNEAGSRAATELLISRGRRVIGHVAGPDDMTAAADRRAGWRSAVTTAGLRDDLVACGDFTEIGGEEATRALLAQCEEIDGLVVASDLMAVGVVRVLEAAGRRVPDDVAVVGYDDLGVAERITPPLTTIRQPIGDMAEQAARMLLDQIDERRAPRAVRVVFPPTVVERAST</sequence>
<dbReference type="OrthoDB" id="4268837at2"/>
<dbReference type="InterPro" id="IPR028082">
    <property type="entry name" value="Peripla_BP_I"/>
</dbReference>
<evidence type="ECO:0000256" key="1">
    <source>
        <dbReference type="ARBA" id="ARBA00023015"/>
    </source>
</evidence>
<dbReference type="AlphaFoldDB" id="A0A4S8N7J6"/>
<evidence type="ECO:0000259" key="4">
    <source>
        <dbReference type="PROSITE" id="PS50932"/>
    </source>
</evidence>
<dbReference type="SMART" id="SM00354">
    <property type="entry name" value="HTH_LACI"/>
    <property type="match status" value="1"/>
</dbReference>
<dbReference type="SUPFAM" id="SSF53822">
    <property type="entry name" value="Periplasmic binding protein-like I"/>
    <property type="match status" value="1"/>
</dbReference>
<dbReference type="PANTHER" id="PTHR30146:SF109">
    <property type="entry name" value="HTH-TYPE TRANSCRIPTIONAL REGULATOR GALS"/>
    <property type="match status" value="1"/>
</dbReference>
<proteinExistence type="predicted"/>